<keyword evidence="3" id="KW-0479">Metal-binding</keyword>
<keyword evidence="4" id="KW-0227">DNA damage</keyword>
<feature type="domain" description="BRCT" evidence="9">
    <location>
        <begin position="26"/>
        <end position="103"/>
    </location>
</feature>
<evidence type="ECO:0000256" key="2">
    <source>
        <dbReference type="ARBA" id="ARBA00022705"/>
    </source>
</evidence>
<dbReference type="PROSITE" id="PS50172">
    <property type="entry name" value="BRCT"/>
    <property type="match status" value="1"/>
</dbReference>
<evidence type="ECO:0000259" key="9">
    <source>
        <dbReference type="PROSITE" id="PS50172"/>
    </source>
</evidence>
<name>A0A7V5RQH7_CALAY</name>
<dbReference type="AlphaFoldDB" id="A0A7V5RQH7"/>
<dbReference type="EMBL" id="DRLI01000171">
    <property type="protein sequence ID" value="HHM02265.1"/>
    <property type="molecule type" value="Genomic_DNA"/>
</dbReference>
<comment type="caution">
    <text evidence="10">The sequence shown here is derived from an EMBL/GenBank/DDBJ whole genome shotgun (WGS) entry which is preliminary data.</text>
</comment>
<sequence length="103" mass="10884">KKPAIREMIAAMKEAGVNMHAKPPAAEEGPLKGKVVVLTGTLPGLSREQAREMLEKAGARVTGSVSSKTDYVLAGEKAGSKLKKAQQLGIPVIDEQAFLQMLS</sequence>
<dbReference type="GO" id="GO:0016874">
    <property type="term" value="F:ligase activity"/>
    <property type="evidence" value="ECO:0007669"/>
    <property type="project" value="UniProtKB-KW"/>
</dbReference>
<evidence type="ECO:0000256" key="4">
    <source>
        <dbReference type="ARBA" id="ARBA00022763"/>
    </source>
</evidence>
<keyword evidence="6" id="KW-0460">Magnesium</keyword>
<dbReference type="InterPro" id="IPR036420">
    <property type="entry name" value="BRCT_dom_sf"/>
</dbReference>
<evidence type="ECO:0000256" key="6">
    <source>
        <dbReference type="ARBA" id="ARBA00022842"/>
    </source>
</evidence>
<dbReference type="InterPro" id="IPR001357">
    <property type="entry name" value="BRCT_dom"/>
</dbReference>
<dbReference type="GO" id="GO:0006281">
    <property type="term" value="P:DNA repair"/>
    <property type="evidence" value="ECO:0007669"/>
    <property type="project" value="UniProtKB-KW"/>
</dbReference>
<accession>A0A7V5RQH7</accession>
<dbReference type="FunFam" id="3.40.50.10190:FF:000054">
    <property type="entry name" value="DNA ligase"/>
    <property type="match status" value="1"/>
</dbReference>
<feature type="non-terminal residue" evidence="10">
    <location>
        <position position="1"/>
    </location>
</feature>
<evidence type="ECO:0000256" key="8">
    <source>
        <dbReference type="ARBA" id="ARBA00023204"/>
    </source>
</evidence>
<evidence type="ECO:0000256" key="7">
    <source>
        <dbReference type="ARBA" id="ARBA00023027"/>
    </source>
</evidence>
<evidence type="ECO:0000256" key="1">
    <source>
        <dbReference type="ARBA" id="ARBA00022598"/>
    </source>
</evidence>
<evidence type="ECO:0000256" key="5">
    <source>
        <dbReference type="ARBA" id="ARBA00022833"/>
    </source>
</evidence>
<proteinExistence type="predicted"/>
<keyword evidence="2" id="KW-0235">DNA replication</keyword>
<keyword evidence="7" id="KW-0520">NAD</keyword>
<dbReference type="GO" id="GO:0006260">
    <property type="term" value="P:DNA replication"/>
    <property type="evidence" value="ECO:0007669"/>
    <property type="project" value="UniProtKB-KW"/>
</dbReference>
<keyword evidence="8" id="KW-0234">DNA repair</keyword>
<dbReference type="Proteomes" id="UP000885771">
    <property type="component" value="Unassembled WGS sequence"/>
</dbReference>
<gene>
    <name evidence="10" type="ORF">ENJ15_04575</name>
</gene>
<dbReference type="Gene3D" id="3.40.50.10190">
    <property type="entry name" value="BRCT domain"/>
    <property type="match status" value="1"/>
</dbReference>
<keyword evidence="1 10" id="KW-0436">Ligase</keyword>
<organism evidence="10">
    <name type="scientific">Caldithrix abyssi</name>
    <dbReference type="NCBI Taxonomy" id="187145"/>
    <lineage>
        <taxon>Bacteria</taxon>
        <taxon>Pseudomonadati</taxon>
        <taxon>Calditrichota</taxon>
        <taxon>Calditrichia</taxon>
        <taxon>Calditrichales</taxon>
        <taxon>Calditrichaceae</taxon>
        <taxon>Caldithrix</taxon>
    </lineage>
</organism>
<dbReference type="CDD" id="cd17748">
    <property type="entry name" value="BRCT_DNA_ligase_like"/>
    <property type="match status" value="1"/>
</dbReference>
<reference evidence="10" key="1">
    <citation type="journal article" date="2020" name="mSystems">
        <title>Genome- and Community-Level Interaction Insights into Carbon Utilization and Element Cycling Functions of Hydrothermarchaeota in Hydrothermal Sediment.</title>
        <authorList>
            <person name="Zhou Z."/>
            <person name="Liu Y."/>
            <person name="Xu W."/>
            <person name="Pan J."/>
            <person name="Luo Z.H."/>
            <person name="Li M."/>
        </authorList>
    </citation>
    <scope>NUCLEOTIDE SEQUENCE [LARGE SCALE GENOMIC DNA]</scope>
    <source>
        <strain evidence="10">HyVt-460</strain>
    </source>
</reference>
<keyword evidence="5" id="KW-0862">Zinc</keyword>
<dbReference type="SUPFAM" id="SSF52113">
    <property type="entry name" value="BRCT domain"/>
    <property type="match status" value="1"/>
</dbReference>
<dbReference type="Pfam" id="PF00533">
    <property type="entry name" value="BRCT"/>
    <property type="match status" value="1"/>
</dbReference>
<dbReference type="GO" id="GO:0046872">
    <property type="term" value="F:metal ion binding"/>
    <property type="evidence" value="ECO:0007669"/>
    <property type="project" value="UniProtKB-KW"/>
</dbReference>
<dbReference type="SMART" id="SM00292">
    <property type="entry name" value="BRCT"/>
    <property type="match status" value="1"/>
</dbReference>
<evidence type="ECO:0000256" key="3">
    <source>
        <dbReference type="ARBA" id="ARBA00022723"/>
    </source>
</evidence>
<evidence type="ECO:0000313" key="10">
    <source>
        <dbReference type="EMBL" id="HHM02265.1"/>
    </source>
</evidence>
<protein>
    <submittedName>
        <fullName evidence="10">NAD-dependent DNA ligase LigA</fullName>
    </submittedName>
</protein>